<feature type="region of interest" description="Disordered" evidence="1">
    <location>
        <begin position="231"/>
        <end position="253"/>
    </location>
</feature>
<feature type="domain" description="Anti-sigma K factor RskA C-terminal" evidence="2">
    <location>
        <begin position="105"/>
        <end position="243"/>
    </location>
</feature>
<dbReference type="EMBL" id="CP046915">
    <property type="protein sequence ID" value="QGZ65541.1"/>
    <property type="molecule type" value="Genomic_DNA"/>
</dbReference>
<proteinExistence type="predicted"/>
<keyword evidence="4" id="KW-1185">Reference proteome</keyword>
<dbReference type="GO" id="GO:0005886">
    <property type="term" value="C:plasma membrane"/>
    <property type="evidence" value="ECO:0007669"/>
    <property type="project" value="InterPro"/>
</dbReference>
<dbReference type="InterPro" id="IPR018764">
    <property type="entry name" value="RskA_C"/>
</dbReference>
<protein>
    <submittedName>
        <fullName evidence="3">Anti-sigma factor</fullName>
    </submittedName>
</protein>
<evidence type="ECO:0000259" key="2">
    <source>
        <dbReference type="Pfam" id="PF10099"/>
    </source>
</evidence>
<reference evidence="3 4" key="1">
    <citation type="submission" date="2019-12" db="EMBL/GenBank/DDBJ databases">
        <title>Paraburkholderia acidiphila 7Q-K02 sp. nov and Paraburkholderia acidisoli DHF22 sp. nov., two strains isolated from forest soil.</title>
        <authorList>
            <person name="Gao Z."/>
            <person name="Qiu L."/>
        </authorList>
    </citation>
    <scope>NUCLEOTIDE SEQUENCE [LARGE SCALE GENOMIC DNA]</scope>
    <source>
        <strain evidence="3 4">DHF22</strain>
    </source>
</reference>
<dbReference type="RefSeq" id="WP_158956074.1">
    <property type="nucleotide sequence ID" value="NZ_CP046915.1"/>
</dbReference>
<evidence type="ECO:0000313" key="4">
    <source>
        <dbReference type="Proteomes" id="UP000433577"/>
    </source>
</evidence>
<accession>A0A7Z2JIB9</accession>
<dbReference type="PANTHER" id="PTHR37461:SF1">
    <property type="entry name" value="ANTI-SIGMA-K FACTOR RSKA"/>
    <property type="match status" value="1"/>
</dbReference>
<evidence type="ECO:0000256" key="1">
    <source>
        <dbReference type="SAM" id="MobiDB-lite"/>
    </source>
</evidence>
<dbReference type="AlphaFoldDB" id="A0A7Z2JIB9"/>
<dbReference type="OrthoDB" id="8617430at2"/>
<dbReference type="Proteomes" id="UP000433577">
    <property type="component" value="Chromosome 3"/>
</dbReference>
<sequence length="253" mass="26790">MSTPAERDPELRCAEYALGVLDAVERRALEREASADPSLAATLDAWQRRLAPLAEDVRPLAVPARVWTRIERDLGWLPARRAADAPPGTWWDNLRVWRFVGLGASAAAIALAVVSVVELREAQQTEQVAQAPAQVQNASEGYMVATIARPDGIAHWTATVDLSRHEMVVVPAVKPTIAAGRATELWLIPPGEKPIALGVFPADAPAHMTLPANVVARLSAKAILAVSIEPEGGSTTGQPTGPVVATGPMHAAA</sequence>
<dbReference type="KEGG" id="pacs:FAZ98_27745"/>
<evidence type="ECO:0000313" key="3">
    <source>
        <dbReference type="EMBL" id="QGZ65541.1"/>
    </source>
</evidence>
<gene>
    <name evidence="3" type="ORF">FAZ98_27745</name>
</gene>
<dbReference type="InterPro" id="IPR051474">
    <property type="entry name" value="Anti-sigma-K/W_factor"/>
</dbReference>
<organism evidence="3 4">
    <name type="scientific">Paraburkholderia acidisoli</name>
    <dbReference type="NCBI Taxonomy" id="2571748"/>
    <lineage>
        <taxon>Bacteria</taxon>
        <taxon>Pseudomonadati</taxon>
        <taxon>Pseudomonadota</taxon>
        <taxon>Betaproteobacteria</taxon>
        <taxon>Burkholderiales</taxon>
        <taxon>Burkholderiaceae</taxon>
        <taxon>Paraburkholderia</taxon>
    </lineage>
</organism>
<dbReference type="Pfam" id="PF10099">
    <property type="entry name" value="RskA_C"/>
    <property type="match status" value="1"/>
</dbReference>
<dbReference type="GO" id="GO:0006417">
    <property type="term" value="P:regulation of translation"/>
    <property type="evidence" value="ECO:0007669"/>
    <property type="project" value="TreeGrafter"/>
</dbReference>
<name>A0A7Z2JIB9_9BURK</name>
<dbReference type="PANTHER" id="PTHR37461">
    <property type="entry name" value="ANTI-SIGMA-K FACTOR RSKA"/>
    <property type="match status" value="1"/>
</dbReference>
<dbReference type="GO" id="GO:0016989">
    <property type="term" value="F:sigma factor antagonist activity"/>
    <property type="evidence" value="ECO:0007669"/>
    <property type="project" value="TreeGrafter"/>
</dbReference>